<name>A0ACC5XU55_PANGG</name>
<protein>
    <submittedName>
        <fullName evidence="1">Uncharacterized protein</fullName>
    </submittedName>
</protein>
<gene>
    <name evidence="1" type="ORF">PGIGA_G00172360</name>
</gene>
<evidence type="ECO:0000313" key="2">
    <source>
        <dbReference type="Proteomes" id="UP000829447"/>
    </source>
</evidence>
<keyword evidence="2" id="KW-1185">Reference proteome</keyword>
<sequence length="88" mass="9713">MEPCQQAFIQTDASDRGLGGMLSQVVEEEEHPMLYISRKLSRTSVWPSSGQSSPSDTICSDHTPLQWLHRHEGCQHADDLMVSGTSAV</sequence>
<dbReference type="Proteomes" id="UP000829447">
    <property type="component" value="Linkage Group LG28"/>
</dbReference>
<dbReference type="EMBL" id="CM040481">
    <property type="protein sequence ID" value="MCI4394760.1"/>
    <property type="molecule type" value="Genomic_DNA"/>
</dbReference>
<comment type="caution">
    <text evidence="1">The sequence shown here is derived from an EMBL/GenBank/DDBJ whole genome shotgun (WGS) entry which is preliminary data.</text>
</comment>
<accession>A0ACC5XU55</accession>
<organism evidence="1 2">
    <name type="scientific">Pangasianodon gigas</name>
    <name type="common">Mekong giant catfish</name>
    <name type="synonym">Pangasius gigas</name>
    <dbReference type="NCBI Taxonomy" id="30993"/>
    <lineage>
        <taxon>Eukaryota</taxon>
        <taxon>Metazoa</taxon>
        <taxon>Chordata</taxon>
        <taxon>Craniata</taxon>
        <taxon>Vertebrata</taxon>
        <taxon>Euteleostomi</taxon>
        <taxon>Actinopterygii</taxon>
        <taxon>Neopterygii</taxon>
        <taxon>Teleostei</taxon>
        <taxon>Ostariophysi</taxon>
        <taxon>Siluriformes</taxon>
        <taxon>Pangasiidae</taxon>
        <taxon>Pangasianodon</taxon>
    </lineage>
</organism>
<proteinExistence type="predicted"/>
<reference evidence="1 2" key="1">
    <citation type="journal article" date="2022" name="bioRxiv">
        <title>An ancient truncated duplication of the anti-Mullerian hormone receptor type 2 gene is a potential conserved master sex determinant in the Pangasiidae catfish family.</title>
        <authorList>
            <person name="Wen M."/>
            <person name="Pan Q."/>
            <person name="Jouanno E."/>
            <person name="Montfort J."/>
            <person name="Zahm M."/>
            <person name="Cabau C."/>
            <person name="Klopp C."/>
            <person name="Iampietro C."/>
            <person name="Roques C."/>
            <person name="Bouchez O."/>
            <person name="Castinel A."/>
            <person name="Donnadieu C."/>
            <person name="Parrinello H."/>
            <person name="Poncet C."/>
            <person name="Belmonte E."/>
            <person name="Gautier V."/>
            <person name="Avarre J.-C."/>
            <person name="Dugue R."/>
            <person name="Gustiano R."/>
            <person name="Ha T.T.T."/>
            <person name="Campet M."/>
            <person name="Sriphairoj K."/>
            <person name="Ribolli J."/>
            <person name="de Almeida F.L."/>
            <person name="Desvignes T."/>
            <person name="Postlethwait J.H."/>
            <person name="Bucao C.F."/>
            <person name="Robinson-Rechavi M."/>
            <person name="Bobe J."/>
            <person name="Herpin A."/>
            <person name="Guiguen Y."/>
        </authorList>
    </citation>
    <scope>NUCLEOTIDE SEQUENCE [LARGE SCALE GENOMIC DNA]</scope>
    <source>
        <strain evidence="1">YG-Dec2019</strain>
    </source>
</reference>
<evidence type="ECO:0000313" key="1">
    <source>
        <dbReference type="EMBL" id="MCI4394760.1"/>
    </source>
</evidence>